<reference evidence="1 2" key="1">
    <citation type="journal article" date="2017" name="ISME J.">
        <title>Energy and carbon metabolisms in a deep terrestrial subsurface fluid microbial community.</title>
        <authorList>
            <person name="Momper L."/>
            <person name="Jungbluth S.P."/>
            <person name="Lee M.D."/>
            <person name="Amend J.P."/>
        </authorList>
    </citation>
    <scope>NUCLEOTIDE SEQUENCE [LARGE SCALE GENOMIC DNA]</scope>
    <source>
        <strain evidence="1">SURF_17</strain>
    </source>
</reference>
<protein>
    <submittedName>
        <fullName evidence="1">Uncharacterized protein</fullName>
    </submittedName>
</protein>
<dbReference type="Proteomes" id="UP000285961">
    <property type="component" value="Unassembled WGS sequence"/>
</dbReference>
<gene>
    <name evidence="1" type="ORF">C4532_01275</name>
</gene>
<dbReference type="Pfam" id="PF20583">
    <property type="entry name" value="DUF6786"/>
    <property type="match status" value="1"/>
</dbReference>
<proteinExistence type="predicted"/>
<evidence type="ECO:0000313" key="2">
    <source>
        <dbReference type="Proteomes" id="UP000285961"/>
    </source>
</evidence>
<comment type="caution">
    <text evidence="1">The sequence shown here is derived from an EMBL/GenBank/DDBJ whole genome shotgun (WGS) entry which is preliminary data.</text>
</comment>
<organism evidence="1 2">
    <name type="scientific">Candidatus Abyssobacteria bacterium SURF_17</name>
    <dbReference type="NCBI Taxonomy" id="2093361"/>
    <lineage>
        <taxon>Bacteria</taxon>
        <taxon>Pseudomonadati</taxon>
        <taxon>Candidatus Hydrogenedentota</taxon>
        <taxon>Candidatus Abyssobacteria</taxon>
    </lineage>
</organism>
<accession>A0A419F8X2</accession>
<dbReference type="EMBL" id="QZKI01000008">
    <property type="protein sequence ID" value="RJP75044.1"/>
    <property type="molecule type" value="Genomic_DNA"/>
</dbReference>
<dbReference type="InterPro" id="IPR046713">
    <property type="entry name" value="DUF6786"/>
</dbReference>
<dbReference type="AlphaFoldDB" id="A0A419F8X2"/>
<sequence>MSKPGICGGEMTFEETARLLEAEGLRTVTLGDKAAGGCLLIAPDLSARIMAVSMDGAKGENFGFVKPEAIKNRANDRQFNAYGGALRWWAGPEGGQYGVAFPPGTKNFDLGSWYISEEYNGKAFAVAYPQSGAGNSALMGAEFSVQNASGTRFHIGVASRLTVLPNSLDRGKARSPAGRMLSDGSVRHFGYRSEVTFENLSSEPMRGETGLVSIWMLAMYVAGSKTHVIAPFQRQGAGKVVTDTYFSPEGIASNRLIIKERQGFLIFHADAKHRSKIGLSRSRAANTLGSIDLSRNLLTIWRFPIRRTMPYVNSLWEYQKRPYAGDATNSYNDDGKFGNFYELECSSHALALKPGERFMFPLEIHHYRGTRDKLLQIADFLLQRKVSPFFLSSGASS</sequence>
<name>A0A419F8X2_9BACT</name>
<evidence type="ECO:0000313" key="1">
    <source>
        <dbReference type="EMBL" id="RJP75044.1"/>
    </source>
</evidence>